<dbReference type="InterPro" id="IPR036249">
    <property type="entry name" value="Thioredoxin-like_sf"/>
</dbReference>
<dbReference type="Pfam" id="PF00043">
    <property type="entry name" value="GST_C"/>
    <property type="match status" value="1"/>
</dbReference>
<dbReference type="AlphaFoldDB" id="A0A8H7TFM4"/>
<dbReference type="PROSITE" id="PS50404">
    <property type="entry name" value="GST_NTER"/>
    <property type="match status" value="1"/>
</dbReference>
<comment type="similarity">
    <text evidence="1">Belongs to the GST superfamily. Phi family.</text>
</comment>
<accession>A0A8H7TFM4</accession>
<dbReference type="CDD" id="cd03053">
    <property type="entry name" value="GST_N_Phi"/>
    <property type="match status" value="1"/>
</dbReference>
<dbReference type="FunFam" id="3.40.30.10:FF:000016">
    <property type="entry name" value="Glutathione S-transferase F2"/>
    <property type="match status" value="1"/>
</dbReference>
<feature type="domain" description="GST C-terminal" evidence="6">
    <location>
        <begin position="91"/>
        <end position="214"/>
    </location>
</feature>
<dbReference type="GO" id="GO:0005737">
    <property type="term" value="C:cytoplasm"/>
    <property type="evidence" value="ECO:0007669"/>
    <property type="project" value="TreeGrafter"/>
</dbReference>
<dbReference type="InterPro" id="IPR010987">
    <property type="entry name" value="Glutathione-S-Trfase_C-like"/>
</dbReference>
<dbReference type="Pfam" id="PF02798">
    <property type="entry name" value="GST_N"/>
    <property type="match status" value="1"/>
</dbReference>
<dbReference type="SFLD" id="SFLDS00019">
    <property type="entry name" value="Glutathione_Transferase_(cytos"/>
    <property type="match status" value="1"/>
</dbReference>
<keyword evidence="3" id="KW-0808">Transferase</keyword>
<dbReference type="GO" id="GO:0009636">
    <property type="term" value="P:response to toxic substance"/>
    <property type="evidence" value="ECO:0007669"/>
    <property type="project" value="UniProtKB-ARBA"/>
</dbReference>
<sequence length="214" mass="23737">MGLTVHGSPYSTCSQRVFTALAEKGVEADLRTLDFATQEHKKPDFLKLQPFGKVPVLEDDGYFVFESRAIAKYIAKKYAGQGTKLIPDESDVKAYGLFEQACSIEQSYFDGPASGICFEKVFKPMKGLGATDEEMVKKHAANLDAAFAVYDGILAKQKYLAGDEITLADLFHLPYGKMVKGLGFSNIFTKYQNVNKWFDGLEARESWQKVTGGK</sequence>
<comment type="caution">
    <text evidence="7">The sequence shown here is derived from an EMBL/GenBank/DDBJ whole genome shotgun (WGS) entry which is preliminary data.</text>
</comment>
<keyword evidence="8" id="KW-1185">Reference proteome</keyword>
<organism evidence="7 8">
    <name type="scientific">Cadophora malorum</name>
    <dbReference type="NCBI Taxonomy" id="108018"/>
    <lineage>
        <taxon>Eukaryota</taxon>
        <taxon>Fungi</taxon>
        <taxon>Dikarya</taxon>
        <taxon>Ascomycota</taxon>
        <taxon>Pezizomycotina</taxon>
        <taxon>Leotiomycetes</taxon>
        <taxon>Helotiales</taxon>
        <taxon>Ploettnerulaceae</taxon>
        <taxon>Cadophora</taxon>
    </lineage>
</organism>
<dbReference type="InterPro" id="IPR004046">
    <property type="entry name" value="GST_C"/>
</dbReference>
<evidence type="ECO:0000256" key="2">
    <source>
        <dbReference type="ARBA" id="ARBA00012452"/>
    </source>
</evidence>
<dbReference type="SFLD" id="SFLDG00358">
    <property type="entry name" value="Main_(cytGST)"/>
    <property type="match status" value="1"/>
</dbReference>
<dbReference type="OrthoDB" id="249703at2759"/>
<evidence type="ECO:0000313" key="7">
    <source>
        <dbReference type="EMBL" id="KAG4420750.1"/>
    </source>
</evidence>
<dbReference type="Gene3D" id="1.20.1050.10">
    <property type="match status" value="1"/>
</dbReference>
<dbReference type="Gene3D" id="3.40.30.10">
    <property type="entry name" value="Glutaredoxin"/>
    <property type="match status" value="1"/>
</dbReference>
<dbReference type="InterPro" id="IPR036282">
    <property type="entry name" value="Glutathione-S-Trfase_C_sf"/>
</dbReference>
<dbReference type="GO" id="GO:0006749">
    <property type="term" value="P:glutathione metabolic process"/>
    <property type="evidence" value="ECO:0007669"/>
    <property type="project" value="TreeGrafter"/>
</dbReference>
<evidence type="ECO:0000259" key="6">
    <source>
        <dbReference type="PROSITE" id="PS50405"/>
    </source>
</evidence>
<dbReference type="SUPFAM" id="SSF52833">
    <property type="entry name" value="Thioredoxin-like"/>
    <property type="match status" value="1"/>
</dbReference>
<dbReference type="PROSITE" id="PS50405">
    <property type="entry name" value="GST_CTER"/>
    <property type="match status" value="1"/>
</dbReference>
<dbReference type="InterPro" id="IPR040079">
    <property type="entry name" value="Glutathione_S-Trfase"/>
</dbReference>
<dbReference type="PANTHER" id="PTHR43900:SF3">
    <property type="entry name" value="GLUTATHIONE S-TRANSFERASE RHO"/>
    <property type="match status" value="1"/>
</dbReference>
<evidence type="ECO:0000256" key="4">
    <source>
        <dbReference type="ARBA" id="ARBA00047960"/>
    </source>
</evidence>
<evidence type="ECO:0000259" key="5">
    <source>
        <dbReference type="PROSITE" id="PS50404"/>
    </source>
</evidence>
<dbReference type="SUPFAM" id="SSF47616">
    <property type="entry name" value="GST C-terminal domain-like"/>
    <property type="match status" value="1"/>
</dbReference>
<dbReference type="GO" id="GO:0043295">
    <property type="term" value="F:glutathione binding"/>
    <property type="evidence" value="ECO:0007669"/>
    <property type="project" value="TreeGrafter"/>
</dbReference>
<name>A0A8H7TFM4_9HELO</name>
<dbReference type="InterPro" id="IPR004045">
    <property type="entry name" value="Glutathione_S-Trfase_N"/>
</dbReference>
<dbReference type="EC" id="2.5.1.18" evidence="2"/>
<dbReference type="GO" id="GO:0004364">
    <property type="term" value="F:glutathione transferase activity"/>
    <property type="evidence" value="ECO:0007669"/>
    <property type="project" value="UniProtKB-EC"/>
</dbReference>
<dbReference type="FunFam" id="1.20.1050.10:FF:000004">
    <property type="entry name" value="Glutathione S-transferase F2"/>
    <property type="match status" value="1"/>
</dbReference>
<dbReference type="Proteomes" id="UP000664132">
    <property type="component" value="Unassembled WGS sequence"/>
</dbReference>
<protein>
    <recommendedName>
        <fullName evidence="2">glutathione transferase</fullName>
        <ecNumber evidence="2">2.5.1.18</ecNumber>
    </recommendedName>
</protein>
<dbReference type="PANTHER" id="PTHR43900">
    <property type="entry name" value="GLUTATHIONE S-TRANSFERASE RHO"/>
    <property type="match status" value="1"/>
</dbReference>
<proteinExistence type="inferred from homology"/>
<reference evidence="7" key="1">
    <citation type="submission" date="2021-02" db="EMBL/GenBank/DDBJ databases">
        <title>Genome sequence Cadophora malorum strain M34.</title>
        <authorList>
            <person name="Stefanovic E."/>
            <person name="Vu D."/>
            <person name="Scully C."/>
            <person name="Dijksterhuis J."/>
            <person name="Roader J."/>
            <person name="Houbraken J."/>
        </authorList>
    </citation>
    <scope>NUCLEOTIDE SEQUENCE</scope>
    <source>
        <strain evidence="7">M34</strain>
    </source>
</reference>
<dbReference type="EMBL" id="JAFJYH010000078">
    <property type="protein sequence ID" value="KAG4420750.1"/>
    <property type="molecule type" value="Genomic_DNA"/>
</dbReference>
<dbReference type="SFLD" id="SFLDG01154">
    <property type="entry name" value="Main.5:_Phi-like"/>
    <property type="match status" value="1"/>
</dbReference>
<evidence type="ECO:0000256" key="3">
    <source>
        <dbReference type="ARBA" id="ARBA00022679"/>
    </source>
</evidence>
<feature type="domain" description="GST N-terminal" evidence="5">
    <location>
        <begin position="1"/>
        <end position="82"/>
    </location>
</feature>
<comment type="catalytic activity">
    <reaction evidence="4">
        <text>RX + glutathione = an S-substituted glutathione + a halide anion + H(+)</text>
        <dbReference type="Rhea" id="RHEA:16437"/>
        <dbReference type="ChEBI" id="CHEBI:15378"/>
        <dbReference type="ChEBI" id="CHEBI:16042"/>
        <dbReference type="ChEBI" id="CHEBI:17792"/>
        <dbReference type="ChEBI" id="CHEBI:57925"/>
        <dbReference type="ChEBI" id="CHEBI:90779"/>
        <dbReference type="EC" id="2.5.1.18"/>
    </reaction>
</comment>
<gene>
    <name evidence="7" type="ORF">IFR04_006136</name>
</gene>
<evidence type="ECO:0000256" key="1">
    <source>
        <dbReference type="ARBA" id="ARBA00010128"/>
    </source>
</evidence>
<evidence type="ECO:0000313" key="8">
    <source>
        <dbReference type="Proteomes" id="UP000664132"/>
    </source>
</evidence>